<dbReference type="PROSITE" id="PS50893">
    <property type="entry name" value="ABC_TRANSPORTER_2"/>
    <property type="match status" value="1"/>
</dbReference>
<dbReference type="GO" id="GO:0016887">
    <property type="term" value="F:ATP hydrolysis activity"/>
    <property type="evidence" value="ECO:0007669"/>
    <property type="project" value="InterPro"/>
</dbReference>
<organism evidence="5 6">
    <name type="scientific">Candidatus Segetimicrobium genomatis</name>
    <dbReference type="NCBI Taxonomy" id="2569760"/>
    <lineage>
        <taxon>Bacteria</taxon>
        <taxon>Bacillati</taxon>
        <taxon>Candidatus Sysuimicrobiota</taxon>
        <taxon>Candidatus Sysuimicrobiia</taxon>
        <taxon>Candidatus Sysuimicrobiales</taxon>
        <taxon>Candidatus Segetimicrobiaceae</taxon>
        <taxon>Candidatus Segetimicrobium</taxon>
    </lineage>
</organism>
<keyword evidence="1" id="KW-0813">Transport</keyword>
<dbReference type="AlphaFoldDB" id="A0A537LTU6"/>
<dbReference type="GO" id="GO:0005886">
    <property type="term" value="C:plasma membrane"/>
    <property type="evidence" value="ECO:0007669"/>
    <property type="project" value="TreeGrafter"/>
</dbReference>
<dbReference type="EMBL" id="VBAI01000066">
    <property type="protein sequence ID" value="TMJ11445.1"/>
    <property type="molecule type" value="Genomic_DNA"/>
</dbReference>
<sequence length="240" mass="25736">MSGDRQGLLQLEGLTKAFGGLLAVSRVSFDVAEGEILGLLGPNGSGKTTLLNLVAGALRADEGRVRLAGRDITSLPARTFQLVRPLSKLSALDNVLVARLYGRDAPGFTAARRESLQLLDVVGIRGKADAPAAHLTLMERKRVEIARALATQPRVLLLDEPLAGLNPTEVDAALNIFRRIRDSGITVVLVEHNVRAVRALCHRIIVLNYGQNVVQGAPDDVLARPEVIEAYLGKASADFQ</sequence>
<proteinExistence type="predicted"/>
<dbReference type="InterPro" id="IPR003439">
    <property type="entry name" value="ABC_transporter-like_ATP-bd"/>
</dbReference>
<dbReference type="GO" id="GO:1903805">
    <property type="term" value="P:L-valine import across plasma membrane"/>
    <property type="evidence" value="ECO:0007669"/>
    <property type="project" value="TreeGrafter"/>
</dbReference>
<dbReference type="InterPro" id="IPR051120">
    <property type="entry name" value="ABC_AA/LPS_Transport"/>
</dbReference>
<evidence type="ECO:0000313" key="6">
    <source>
        <dbReference type="Proteomes" id="UP000315217"/>
    </source>
</evidence>
<gene>
    <name evidence="5" type="ORF">E6G98_04810</name>
</gene>
<dbReference type="PANTHER" id="PTHR45772:SF7">
    <property type="entry name" value="AMINO ACID ABC TRANSPORTER ATP-BINDING PROTEIN"/>
    <property type="match status" value="1"/>
</dbReference>
<dbReference type="GO" id="GO:0042941">
    <property type="term" value="P:D-alanine transmembrane transport"/>
    <property type="evidence" value="ECO:0007669"/>
    <property type="project" value="TreeGrafter"/>
</dbReference>
<dbReference type="GO" id="GO:0015808">
    <property type="term" value="P:L-alanine transport"/>
    <property type="evidence" value="ECO:0007669"/>
    <property type="project" value="TreeGrafter"/>
</dbReference>
<dbReference type="Gene3D" id="3.40.50.300">
    <property type="entry name" value="P-loop containing nucleotide triphosphate hydrolases"/>
    <property type="match status" value="1"/>
</dbReference>
<dbReference type="GO" id="GO:0005524">
    <property type="term" value="F:ATP binding"/>
    <property type="evidence" value="ECO:0007669"/>
    <property type="project" value="UniProtKB-KW"/>
</dbReference>
<dbReference type="PANTHER" id="PTHR45772">
    <property type="entry name" value="CONSERVED COMPONENT OF ABC TRANSPORTER FOR NATURAL AMINO ACIDS-RELATED"/>
    <property type="match status" value="1"/>
</dbReference>
<reference evidence="5 6" key="1">
    <citation type="journal article" date="2019" name="Nat. Microbiol.">
        <title>Mediterranean grassland soil C-N compound turnover is dependent on rainfall and depth, and is mediated by genomically divergent microorganisms.</title>
        <authorList>
            <person name="Diamond S."/>
            <person name="Andeer P.F."/>
            <person name="Li Z."/>
            <person name="Crits-Christoph A."/>
            <person name="Burstein D."/>
            <person name="Anantharaman K."/>
            <person name="Lane K.R."/>
            <person name="Thomas B.C."/>
            <person name="Pan C."/>
            <person name="Northen T.R."/>
            <person name="Banfield J.F."/>
        </authorList>
    </citation>
    <scope>NUCLEOTIDE SEQUENCE [LARGE SCALE GENOMIC DNA]</scope>
    <source>
        <strain evidence="5">NP_1</strain>
    </source>
</reference>
<evidence type="ECO:0000313" key="5">
    <source>
        <dbReference type="EMBL" id="TMJ11445.1"/>
    </source>
</evidence>
<evidence type="ECO:0000256" key="2">
    <source>
        <dbReference type="ARBA" id="ARBA00022741"/>
    </source>
</evidence>
<evidence type="ECO:0000256" key="3">
    <source>
        <dbReference type="ARBA" id="ARBA00022840"/>
    </source>
</evidence>
<dbReference type="GO" id="GO:0005304">
    <property type="term" value="F:L-valine transmembrane transporter activity"/>
    <property type="evidence" value="ECO:0007669"/>
    <property type="project" value="TreeGrafter"/>
</dbReference>
<evidence type="ECO:0000256" key="1">
    <source>
        <dbReference type="ARBA" id="ARBA00022448"/>
    </source>
</evidence>
<dbReference type="SMART" id="SM00382">
    <property type="entry name" value="AAA"/>
    <property type="match status" value="1"/>
</dbReference>
<dbReference type="GO" id="GO:0015192">
    <property type="term" value="F:L-phenylalanine transmembrane transporter activity"/>
    <property type="evidence" value="ECO:0007669"/>
    <property type="project" value="TreeGrafter"/>
</dbReference>
<name>A0A537LTU6_9BACT</name>
<evidence type="ECO:0000259" key="4">
    <source>
        <dbReference type="PROSITE" id="PS50893"/>
    </source>
</evidence>
<dbReference type="GO" id="GO:1903806">
    <property type="term" value="P:L-isoleucine import across plasma membrane"/>
    <property type="evidence" value="ECO:0007669"/>
    <property type="project" value="TreeGrafter"/>
</dbReference>
<dbReference type="SUPFAM" id="SSF52540">
    <property type="entry name" value="P-loop containing nucleoside triphosphate hydrolases"/>
    <property type="match status" value="1"/>
</dbReference>
<keyword evidence="2" id="KW-0547">Nucleotide-binding</keyword>
<protein>
    <submittedName>
        <fullName evidence="5">ABC transporter ATP-binding protein</fullName>
    </submittedName>
</protein>
<dbReference type="CDD" id="cd03219">
    <property type="entry name" value="ABC_Mj1267_LivG_branched"/>
    <property type="match status" value="1"/>
</dbReference>
<dbReference type="Pfam" id="PF00005">
    <property type="entry name" value="ABC_tran"/>
    <property type="match status" value="1"/>
</dbReference>
<dbReference type="GO" id="GO:0015188">
    <property type="term" value="F:L-isoleucine transmembrane transporter activity"/>
    <property type="evidence" value="ECO:0007669"/>
    <property type="project" value="TreeGrafter"/>
</dbReference>
<feature type="domain" description="ABC transporter" evidence="4">
    <location>
        <begin position="9"/>
        <end position="234"/>
    </location>
</feature>
<dbReference type="InterPro" id="IPR032823">
    <property type="entry name" value="BCA_ABC_TP_C"/>
</dbReference>
<dbReference type="Proteomes" id="UP000315217">
    <property type="component" value="Unassembled WGS sequence"/>
</dbReference>
<dbReference type="InterPro" id="IPR027417">
    <property type="entry name" value="P-loop_NTPase"/>
</dbReference>
<dbReference type="InterPro" id="IPR003593">
    <property type="entry name" value="AAA+_ATPase"/>
</dbReference>
<accession>A0A537LTU6</accession>
<comment type="caution">
    <text evidence="5">The sequence shown here is derived from an EMBL/GenBank/DDBJ whole genome shotgun (WGS) entry which is preliminary data.</text>
</comment>
<keyword evidence="3 5" id="KW-0067">ATP-binding</keyword>
<dbReference type="Pfam" id="PF12399">
    <property type="entry name" value="BCA_ABC_TP_C"/>
    <property type="match status" value="1"/>
</dbReference>